<proteinExistence type="predicted"/>
<feature type="region of interest" description="Disordered" evidence="1">
    <location>
        <begin position="1"/>
        <end position="23"/>
    </location>
</feature>
<dbReference type="EMBL" id="MIKF01001611">
    <property type="protein sequence ID" value="RTE67885.1"/>
    <property type="molecule type" value="Genomic_DNA"/>
</dbReference>
<evidence type="ECO:0000313" key="2">
    <source>
        <dbReference type="EMBL" id="RTE67885.1"/>
    </source>
</evidence>
<dbReference type="AlphaFoldDB" id="A0A430KWK7"/>
<evidence type="ECO:0000313" key="3">
    <source>
        <dbReference type="Proteomes" id="UP000287124"/>
    </source>
</evidence>
<protein>
    <submittedName>
        <fullName evidence="2">Uncharacterized protein</fullName>
    </submittedName>
</protein>
<comment type="caution">
    <text evidence="2">The sequence shown here is derived from an EMBL/GenBank/DDBJ whole genome shotgun (WGS) entry which is preliminary data.</text>
</comment>
<sequence>MPGEHDGKGDFEEASETRSQRAMGRIDFPGAVINHIFENWEHLGTQLRIRDGPGPPEDVCQASLPAALSQSFGAKRQVDMVQQRDGIWGGCLHGLDVGCPASPGLQTARTAIEPVSAPEAEYGSQKPEGA</sequence>
<evidence type="ECO:0000256" key="1">
    <source>
        <dbReference type="SAM" id="MobiDB-lite"/>
    </source>
</evidence>
<accession>A0A430KWK7</accession>
<gene>
    <name evidence="2" type="ORF">BHE90_017740</name>
</gene>
<feature type="region of interest" description="Disordered" evidence="1">
    <location>
        <begin position="109"/>
        <end position="130"/>
    </location>
</feature>
<organism evidence="2 3">
    <name type="scientific">Fusarium euwallaceae</name>
    <dbReference type="NCBI Taxonomy" id="1147111"/>
    <lineage>
        <taxon>Eukaryota</taxon>
        <taxon>Fungi</taxon>
        <taxon>Dikarya</taxon>
        <taxon>Ascomycota</taxon>
        <taxon>Pezizomycotina</taxon>
        <taxon>Sordariomycetes</taxon>
        <taxon>Hypocreomycetidae</taxon>
        <taxon>Hypocreales</taxon>
        <taxon>Nectriaceae</taxon>
        <taxon>Fusarium</taxon>
        <taxon>Fusarium solani species complex</taxon>
    </lineage>
</organism>
<keyword evidence="3" id="KW-1185">Reference proteome</keyword>
<name>A0A430KWK7_9HYPO</name>
<feature type="compositionally biased region" description="Basic and acidic residues" evidence="1">
    <location>
        <begin position="1"/>
        <end position="19"/>
    </location>
</feature>
<dbReference type="Proteomes" id="UP000287124">
    <property type="component" value="Unassembled WGS sequence"/>
</dbReference>
<reference evidence="2 3" key="1">
    <citation type="submission" date="2017-06" db="EMBL/GenBank/DDBJ databases">
        <title>Comparative genomic analysis of Ambrosia Fusariam Clade fungi.</title>
        <authorList>
            <person name="Stajich J.E."/>
            <person name="Carrillo J."/>
            <person name="Kijimoto T."/>
            <person name="Eskalen A."/>
            <person name="O'Donnell K."/>
            <person name="Kasson M."/>
        </authorList>
    </citation>
    <scope>NUCLEOTIDE SEQUENCE [LARGE SCALE GENOMIC DNA]</scope>
    <source>
        <strain evidence="2 3">UCR1854</strain>
    </source>
</reference>